<keyword evidence="4" id="KW-1185">Reference proteome</keyword>
<dbReference type="PIRSF" id="PIRSF000883">
    <property type="entry name" value="Pesterase_MJ0912"/>
    <property type="match status" value="1"/>
</dbReference>
<dbReference type="EMBL" id="NFJD01000001">
    <property type="protein sequence ID" value="OUO57561.1"/>
    <property type="molecule type" value="Genomic_DNA"/>
</dbReference>
<dbReference type="SUPFAM" id="SSF56300">
    <property type="entry name" value="Metallo-dependent phosphatases"/>
    <property type="match status" value="1"/>
</dbReference>
<dbReference type="GO" id="GO:0016791">
    <property type="term" value="F:phosphatase activity"/>
    <property type="evidence" value="ECO:0007669"/>
    <property type="project" value="TreeGrafter"/>
</dbReference>
<accession>A0A1Y4DQB7</accession>
<dbReference type="OrthoDB" id="9800565at2"/>
<evidence type="ECO:0000259" key="2">
    <source>
        <dbReference type="Pfam" id="PF12850"/>
    </source>
</evidence>
<evidence type="ECO:0000313" key="3">
    <source>
        <dbReference type="EMBL" id="OUO57561.1"/>
    </source>
</evidence>
<dbReference type="Proteomes" id="UP000196368">
    <property type="component" value="Unassembled WGS sequence"/>
</dbReference>
<gene>
    <name evidence="3" type="ORF">B5F75_01960</name>
</gene>
<comment type="similarity">
    <text evidence="1">Belongs to the metallophosphoesterase superfamily. YfcE family.</text>
</comment>
<comment type="caution">
    <text evidence="3">The sequence shown here is derived from an EMBL/GenBank/DDBJ whole genome shotgun (WGS) entry which is preliminary data.</text>
</comment>
<dbReference type="InterPro" id="IPR050126">
    <property type="entry name" value="Ap4A_hydrolase"/>
</dbReference>
<proteinExistence type="inferred from homology"/>
<protein>
    <recommendedName>
        <fullName evidence="2">Calcineurin-like phosphoesterase domain-containing protein</fullName>
    </recommendedName>
</protein>
<dbReference type="PANTHER" id="PTHR42850">
    <property type="entry name" value="METALLOPHOSPHOESTERASE"/>
    <property type="match status" value="1"/>
</dbReference>
<dbReference type="AlphaFoldDB" id="A0A1Y4DQB7"/>
<organism evidence="3 4">
    <name type="scientific">Candidatus Avelusimicrobium gallicola</name>
    <dbReference type="NCBI Taxonomy" id="2562704"/>
    <lineage>
        <taxon>Bacteria</taxon>
        <taxon>Pseudomonadati</taxon>
        <taxon>Elusimicrobiota</taxon>
        <taxon>Elusimicrobia</taxon>
        <taxon>Elusimicrobiales</taxon>
        <taxon>Elusimicrobiaceae</taxon>
        <taxon>Candidatus Avelusimicrobium</taxon>
    </lineage>
</organism>
<reference evidence="4" key="1">
    <citation type="submission" date="2017-04" db="EMBL/GenBank/DDBJ databases">
        <title>Function of individual gut microbiota members based on whole genome sequencing of pure cultures obtained from chicken caecum.</title>
        <authorList>
            <person name="Medvecky M."/>
            <person name="Cejkova D."/>
            <person name="Polansky O."/>
            <person name="Karasova D."/>
            <person name="Kubasova T."/>
            <person name="Cizek A."/>
            <person name="Rychlik I."/>
        </authorList>
    </citation>
    <scope>NUCLEOTIDE SEQUENCE [LARGE SCALE GENOMIC DNA]</scope>
    <source>
        <strain evidence="4">An273</strain>
    </source>
</reference>
<evidence type="ECO:0000313" key="4">
    <source>
        <dbReference type="Proteomes" id="UP000196368"/>
    </source>
</evidence>
<dbReference type="GO" id="GO:0005737">
    <property type="term" value="C:cytoplasm"/>
    <property type="evidence" value="ECO:0007669"/>
    <property type="project" value="TreeGrafter"/>
</dbReference>
<dbReference type="RefSeq" id="WP_087287118.1">
    <property type="nucleotide sequence ID" value="NZ_NFJD01000001.1"/>
</dbReference>
<name>A0A1Y4DQB7_9BACT</name>
<dbReference type="PANTHER" id="PTHR42850:SF2">
    <property type="entry name" value="BLL5683 PROTEIN"/>
    <property type="match status" value="1"/>
</dbReference>
<dbReference type="InterPro" id="IPR011152">
    <property type="entry name" value="Pesterase_MJ0912"/>
</dbReference>
<sequence length="245" mass="27681">MLVGVFSDVHSNLEALDACLERYQKEGVSHFIYCGDIIGYGPDPEACVRKISQLNLLACVLGNHDAVFVQPELESLFNYDAKVALDANKKQLSEKSIRFLSALPTVRHGDNFTAVHGTPADPIKEYFSSCSQFRACFDLWEGQVCWVGHTHLPFYMKGSPRACAIYLNRKEDALVRLNDKNRYVINPGAVGKPRDNNPHASFGIWDTEAKTFRFIRQPYDLRITQEKMAKQKYPSFLIDSLSLGL</sequence>
<dbReference type="InterPro" id="IPR024654">
    <property type="entry name" value="Calcineurin-like_PHP_lpxH"/>
</dbReference>
<dbReference type="Pfam" id="PF12850">
    <property type="entry name" value="Metallophos_2"/>
    <property type="match status" value="1"/>
</dbReference>
<dbReference type="InterPro" id="IPR029052">
    <property type="entry name" value="Metallo-depent_PP-like"/>
</dbReference>
<feature type="domain" description="Calcineurin-like phosphoesterase" evidence="2">
    <location>
        <begin position="1"/>
        <end position="209"/>
    </location>
</feature>
<evidence type="ECO:0000256" key="1">
    <source>
        <dbReference type="ARBA" id="ARBA00008950"/>
    </source>
</evidence>
<dbReference type="Gene3D" id="3.60.21.10">
    <property type="match status" value="1"/>
</dbReference>